<dbReference type="AlphaFoldDB" id="A0A1H9BH57"/>
<evidence type="ECO:0000313" key="2">
    <source>
        <dbReference type="Proteomes" id="UP000181998"/>
    </source>
</evidence>
<dbReference type="EMBL" id="FOFX01000008">
    <property type="protein sequence ID" value="SEP88061.1"/>
    <property type="molecule type" value="Genomic_DNA"/>
</dbReference>
<dbReference type="Proteomes" id="UP000181998">
    <property type="component" value="Unassembled WGS sequence"/>
</dbReference>
<dbReference type="AntiFam" id="ANF00272">
    <property type="entry name" value="Translation of CRISPR region"/>
</dbReference>
<name>A0A1H9BH57_9PROT</name>
<sequence>MSTVYLFQSTRPRGARHKTLIDIGADNGFNPRAHAGRDCNMILMECNDLVSIHAPTRGATSRKILSSGISSFQSTRPRGARLWMNTFIRCITRFNPRAHAGRDRYMIPCAINQGVSIHAPTRGATAVTYQPGTDMLFQSTRPRGARRLRKFTTDGHLSFNPRAHAGRDDIQQVINSDSKFQSTRPRGARLLCWQSF</sequence>
<proteinExistence type="predicted"/>
<organism evidence="1 2">
    <name type="scientific">Nitrosomonas ureae</name>
    <dbReference type="NCBI Taxonomy" id="44577"/>
    <lineage>
        <taxon>Bacteria</taxon>
        <taxon>Pseudomonadati</taxon>
        <taxon>Pseudomonadota</taxon>
        <taxon>Betaproteobacteria</taxon>
        <taxon>Nitrosomonadales</taxon>
        <taxon>Nitrosomonadaceae</taxon>
        <taxon>Nitrosomonas</taxon>
    </lineage>
</organism>
<gene>
    <name evidence="1" type="ORF">SAMN05421510_10081</name>
</gene>
<evidence type="ECO:0000313" key="1">
    <source>
        <dbReference type="EMBL" id="SEP88061.1"/>
    </source>
</evidence>
<reference evidence="1 2" key="1">
    <citation type="submission" date="2016-10" db="EMBL/GenBank/DDBJ databases">
        <authorList>
            <person name="de Groot N.N."/>
        </authorList>
    </citation>
    <scope>NUCLEOTIDE SEQUENCE [LARGE SCALE GENOMIC DNA]</scope>
    <source>
        <strain evidence="1 2">Nm9</strain>
    </source>
</reference>
<accession>A0A1H9BH57</accession>
<protein>
    <submittedName>
        <fullName evidence="1">Uncharacterized protein</fullName>
    </submittedName>
</protein>